<dbReference type="NCBIfam" id="TIGR00229">
    <property type="entry name" value="sensory_box"/>
    <property type="match status" value="1"/>
</dbReference>
<name>A0ABQ4TJL3_9HYPH</name>
<comment type="caution">
    <text evidence="2">The sequence shown here is derived from an EMBL/GenBank/DDBJ whole genome shotgun (WGS) entry which is preliminary data.</text>
</comment>
<accession>A0ABQ4TJL3</accession>
<dbReference type="InterPro" id="IPR013978">
    <property type="entry name" value="MEKHLA"/>
</dbReference>
<dbReference type="Gene3D" id="3.30.450.20">
    <property type="entry name" value="PAS domain"/>
    <property type="match status" value="1"/>
</dbReference>
<dbReference type="RefSeq" id="WP_147813456.1">
    <property type="nucleotide sequence ID" value="NZ_BPRA01000003.1"/>
</dbReference>
<keyword evidence="3" id="KW-1185">Reference proteome</keyword>
<evidence type="ECO:0000313" key="3">
    <source>
        <dbReference type="Proteomes" id="UP001055101"/>
    </source>
</evidence>
<dbReference type="InterPro" id="IPR000014">
    <property type="entry name" value="PAS"/>
</dbReference>
<evidence type="ECO:0000259" key="1">
    <source>
        <dbReference type="Pfam" id="PF08670"/>
    </source>
</evidence>
<proteinExistence type="predicted"/>
<organism evidence="2 3">
    <name type="scientific">Methylobacterium thuringiense</name>
    <dbReference type="NCBI Taxonomy" id="1003091"/>
    <lineage>
        <taxon>Bacteria</taxon>
        <taxon>Pseudomonadati</taxon>
        <taxon>Pseudomonadota</taxon>
        <taxon>Alphaproteobacteria</taxon>
        <taxon>Hyphomicrobiales</taxon>
        <taxon>Methylobacteriaceae</taxon>
        <taxon>Methylobacterium</taxon>
    </lineage>
</organism>
<protein>
    <recommendedName>
        <fullName evidence="1">MEKHLA domain-containing protein</fullName>
    </recommendedName>
</protein>
<dbReference type="InterPro" id="IPR035965">
    <property type="entry name" value="PAS-like_dom_sf"/>
</dbReference>
<feature type="domain" description="MEKHLA" evidence="1">
    <location>
        <begin position="26"/>
        <end position="157"/>
    </location>
</feature>
<reference evidence="2" key="2">
    <citation type="submission" date="2021-08" db="EMBL/GenBank/DDBJ databases">
        <authorList>
            <person name="Tani A."/>
            <person name="Ola A."/>
            <person name="Ogura Y."/>
            <person name="Katsura K."/>
            <person name="Hayashi T."/>
        </authorList>
    </citation>
    <scope>NUCLEOTIDE SEQUENCE</scope>
    <source>
        <strain evidence="2">DSM 23674</strain>
    </source>
</reference>
<dbReference type="SUPFAM" id="SSF55785">
    <property type="entry name" value="PYP-like sensor domain (PAS domain)"/>
    <property type="match status" value="1"/>
</dbReference>
<sequence>MLSRARRRGETEETGIPDLTTDPGFFELLTGSHRRLVGRPLLPDGADADWAYRLAPFALLAHDTAPDPCFVYANRMAQENFGYSRDELIGMPSRLSAEAPDRAERDRLLAAVARNGCVAGYSGIRIAKSGRRFPIVDVVVWQLIDADGVTHGQAATYRLPPGG</sequence>
<dbReference type="CDD" id="cd00130">
    <property type="entry name" value="PAS"/>
    <property type="match status" value="1"/>
</dbReference>
<evidence type="ECO:0000313" key="2">
    <source>
        <dbReference type="EMBL" id="GJE54225.1"/>
    </source>
</evidence>
<reference evidence="2" key="1">
    <citation type="journal article" date="2021" name="Front. Microbiol.">
        <title>Comprehensive Comparative Genomics and Phenotyping of Methylobacterium Species.</title>
        <authorList>
            <person name="Alessa O."/>
            <person name="Ogura Y."/>
            <person name="Fujitani Y."/>
            <person name="Takami H."/>
            <person name="Hayashi T."/>
            <person name="Sahin N."/>
            <person name="Tani A."/>
        </authorList>
    </citation>
    <scope>NUCLEOTIDE SEQUENCE</scope>
    <source>
        <strain evidence="2">DSM 23674</strain>
    </source>
</reference>
<dbReference type="Proteomes" id="UP001055101">
    <property type="component" value="Unassembled WGS sequence"/>
</dbReference>
<dbReference type="EMBL" id="BPRA01000003">
    <property type="protein sequence ID" value="GJE54225.1"/>
    <property type="molecule type" value="Genomic_DNA"/>
</dbReference>
<gene>
    <name evidence="2" type="ORF">EKPJFOCH_0699</name>
</gene>
<dbReference type="Pfam" id="PF08670">
    <property type="entry name" value="MEKHLA"/>
    <property type="match status" value="1"/>
</dbReference>